<keyword evidence="10" id="KW-0413">Isomerase</keyword>
<feature type="domain" description="Alpha-D-phosphohexomutase C-terminal" evidence="15">
    <location>
        <begin position="514"/>
        <end position="554"/>
    </location>
</feature>
<name>A0A1T4QJ17_9FIRM</name>
<evidence type="ECO:0000313" key="20">
    <source>
        <dbReference type="Proteomes" id="UP000190625"/>
    </source>
</evidence>
<gene>
    <name evidence="19" type="ORF">SAMN02745118_02584</name>
</gene>
<dbReference type="InterPro" id="IPR005843">
    <property type="entry name" value="A-D-PHexomutase_C"/>
</dbReference>
<evidence type="ECO:0000256" key="5">
    <source>
        <dbReference type="ARBA" id="ARBA00010231"/>
    </source>
</evidence>
<evidence type="ECO:0000256" key="6">
    <source>
        <dbReference type="ARBA" id="ARBA00012728"/>
    </source>
</evidence>
<keyword evidence="8 14" id="KW-0479">Metal-binding</keyword>
<organism evidence="19 20">
    <name type="scientific">Selenihalanaerobacter shriftii</name>
    <dbReference type="NCBI Taxonomy" id="142842"/>
    <lineage>
        <taxon>Bacteria</taxon>
        <taxon>Bacillati</taxon>
        <taxon>Bacillota</taxon>
        <taxon>Clostridia</taxon>
        <taxon>Halanaerobiales</taxon>
        <taxon>Halobacteroidaceae</taxon>
        <taxon>Selenihalanaerobacter</taxon>
    </lineage>
</organism>
<evidence type="ECO:0000259" key="18">
    <source>
        <dbReference type="Pfam" id="PF02880"/>
    </source>
</evidence>
<evidence type="ECO:0000313" key="19">
    <source>
        <dbReference type="EMBL" id="SKA03682.1"/>
    </source>
</evidence>
<evidence type="ECO:0000256" key="3">
    <source>
        <dbReference type="ARBA" id="ARBA00005164"/>
    </source>
</evidence>
<dbReference type="Proteomes" id="UP000190625">
    <property type="component" value="Unassembled WGS sequence"/>
</dbReference>
<dbReference type="PROSITE" id="PS00710">
    <property type="entry name" value="PGM_PMM"/>
    <property type="match status" value="1"/>
</dbReference>
<evidence type="ECO:0000259" key="16">
    <source>
        <dbReference type="Pfam" id="PF02878"/>
    </source>
</evidence>
<evidence type="ECO:0000256" key="10">
    <source>
        <dbReference type="ARBA" id="ARBA00023235"/>
    </source>
</evidence>
<evidence type="ECO:0000259" key="15">
    <source>
        <dbReference type="Pfam" id="PF00408"/>
    </source>
</evidence>
<dbReference type="InterPro" id="IPR036900">
    <property type="entry name" value="A-D-PHexomutase_C_sf"/>
</dbReference>
<dbReference type="CDD" id="cd05799">
    <property type="entry name" value="PGM2"/>
    <property type="match status" value="1"/>
</dbReference>
<protein>
    <recommendedName>
        <fullName evidence="11">Phosphoglucomutase</fullName>
        <ecNumber evidence="6">5.4.2.2</ecNumber>
    </recommendedName>
    <alternativeName>
        <fullName evidence="13">Alpha-phosphoglucomutase</fullName>
    </alternativeName>
    <alternativeName>
        <fullName evidence="12">Glucose phosphomutase</fullName>
    </alternativeName>
</protein>
<dbReference type="Gene3D" id="3.40.120.10">
    <property type="entry name" value="Alpha-D-Glucose-1,6-Bisphosphate, subunit A, domain 3"/>
    <property type="match status" value="3"/>
</dbReference>
<dbReference type="AlphaFoldDB" id="A0A1T4QJ17"/>
<dbReference type="Gene3D" id="3.30.310.50">
    <property type="entry name" value="Alpha-D-phosphohexomutase, C-terminal domain"/>
    <property type="match status" value="1"/>
</dbReference>
<feature type="domain" description="Alpha-D-phosphohexomutase alpha/beta/alpha" evidence="17">
    <location>
        <begin position="209"/>
        <end position="317"/>
    </location>
</feature>
<dbReference type="EC" id="5.4.2.2" evidence="6"/>
<dbReference type="InterPro" id="IPR016066">
    <property type="entry name" value="A-D-PHexomutase_CS"/>
</dbReference>
<dbReference type="PANTHER" id="PTHR45745:SF1">
    <property type="entry name" value="PHOSPHOGLUCOMUTASE 2B-RELATED"/>
    <property type="match status" value="1"/>
</dbReference>
<dbReference type="PANTHER" id="PTHR45745">
    <property type="entry name" value="PHOSPHOMANNOMUTASE 45A"/>
    <property type="match status" value="1"/>
</dbReference>
<dbReference type="InterPro" id="IPR005845">
    <property type="entry name" value="A-D-PHexomutase_a/b/a-II"/>
</dbReference>
<comment type="pathway">
    <text evidence="4">Lipid metabolism.</text>
</comment>
<evidence type="ECO:0000256" key="7">
    <source>
        <dbReference type="ARBA" id="ARBA00022553"/>
    </source>
</evidence>
<dbReference type="SUPFAM" id="SSF55957">
    <property type="entry name" value="Phosphoglucomutase, C-terminal domain"/>
    <property type="match status" value="1"/>
</dbReference>
<dbReference type="PRINTS" id="PR00509">
    <property type="entry name" value="PGMPMM"/>
</dbReference>
<evidence type="ECO:0000256" key="2">
    <source>
        <dbReference type="ARBA" id="ARBA00001946"/>
    </source>
</evidence>
<dbReference type="RefSeq" id="WP_078810995.1">
    <property type="nucleotide sequence ID" value="NZ_FUWM01000028.1"/>
</dbReference>
<comment type="cofactor">
    <cofactor evidence="2">
        <name>Mg(2+)</name>
        <dbReference type="ChEBI" id="CHEBI:18420"/>
    </cofactor>
</comment>
<keyword evidence="20" id="KW-1185">Reference proteome</keyword>
<dbReference type="GO" id="GO:0000287">
    <property type="term" value="F:magnesium ion binding"/>
    <property type="evidence" value="ECO:0007669"/>
    <property type="project" value="InterPro"/>
</dbReference>
<keyword evidence="7" id="KW-0597">Phosphoprotein</keyword>
<dbReference type="GO" id="GO:0005975">
    <property type="term" value="P:carbohydrate metabolic process"/>
    <property type="evidence" value="ECO:0007669"/>
    <property type="project" value="InterPro"/>
</dbReference>
<dbReference type="Pfam" id="PF02880">
    <property type="entry name" value="PGM_PMM_III"/>
    <property type="match status" value="1"/>
</dbReference>
<evidence type="ECO:0000256" key="9">
    <source>
        <dbReference type="ARBA" id="ARBA00022842"/>
    </source>
</evidence>
<evidence type="ECO:0000256" key="4">
    <source>
        <dbReference type="ARBA" id="ARBA00005189"/>
    </source>
</evidence>
<evidence type="ECO:0000256" key="11">
    <source>
        <dbReference type="ARBA" id="ARBA00039995"/>
    </source>
</evidence>
<dbReference type="GO" id="GO:0008973">
    <property type="term" value="F:phosphopentomutase activity"/>
    <property type="evidence" value="ECO:0007669"/>
    <property type="project" value="TreeGrafter"/>
</dbReference>
<dbReference type="Pfam" id="PF02878">
    <property type="entry name" value="PGM_PMM_I"/>
    <property type="match status" value="1"/>
</dbReference>
<evidence type="ECO:0000256" key="1">
    <source>
        <dbReference type="ARBA" id="ARBA00000443"/>
    </source>
</evidence>
<comment type="catalytic activity">
    <reaction evidence="1">
        <text>alpha-D-glucose 1-phosphate = alpha-D-glucose 6-phosphate</text>
        <dbReference type="Rhea" id="RHEA:23536"/>
        <dbReference type="ChEBI" id="CHEBI:58225"/>
        <dbReference type="ChEBI" id="CHEBI:58601"/>
        <dbReference type="EC" id="5.4.2.2"/>
    </reaction>
</comment>
<dbReference type="InterPro" id="IPR005841">
    <property type="entry name" value="Alpha-D-phosphohexomutase_SF"/>
</dbReference>
<comment type="pathway">
    <text evidence="3">Glycolipid metabolism; diglucosyl-diacylglycerol biosynthesis.</text>
</comment>
<dbReference type="OrthoDB" id="9806956at2"/>
<comment type="similarity">
    <text evidence="5 14">Belongs to the phosphohexose mutase family.</text>
</comment>
<dbReference type="InterPro" id="IPR005846">
    <property type="entry name" value="A-D-PHexomutase_a/b/a-III"/>
</dbReference>
<dbReference type="InterPro" id="IPR005844">
    <property type="entry name" value="A-D-PHexomutase_a/b/a-I"/>
</dbReference>
<dbReference type="GO" id="GO:0006166">
    <property type="term" value="P:purine ribonucleoside salvage"/>
    <property type="evidence" value="ECO:0007669"/>
    <property type="project" value="TreeGrafter"/>
</dbReference>
<dbReference type="Pfam" id="PF02879">
    <property type="entry name" value="PGM_PMM_II"/>
    <property type="match status" value="1"/>
</dbReference>
<dbReference type="InterPro" id="IPR016055">
    <property type="entry name" value="A-D-PHexomutase_a/b/a-I/II/III"/>
</dbReference>
<dbReference type="Pfam" id="PF00408">
    <property type="entry name" value="PGM_PMM_IV"/>
    <property type="match status" value="1"/>
</dbReference>
<dbReference type="EMBL" id="FUWM01000028">
    <property type="protein sequence ID" value="SKA03682.1"/>
    <property type="molecule type" value="Genomic_DNA"/>
</dbReference>
<evidence type="ECO:0000256" key="14">
    <source>
        <dbReference type="RuleBase" id="RU004326"/>
    </source>
</evidence>
<dbReference type="GO" id="GO:0004614">
    <property type="term" value="F:phosphoglucomutase activity"/>
    <property type="evidence" value="ECO:0007669"/>
    <property type="project" value="UniProtKB-EC"/>
</dbReference>
<evidence type="ECO:0000256" key="8">
    <source>
        <dbReference type="ARBA" id="ARBA00022723"/>
    </source>
</evidence>
<accession>A0A1T4QJ17</accession>
<proteinExistence type="inferred from homology"/>
<evidence type="ECO:0000256" key="13">
    <source>
        <dbReference type="ARBA" id="ARBA00041467"/>
    </source>
</evidence>
<evidence type="ECO:0000259" key="17">
    <source>
        <dbReference type="Pfam" id="PF02879"/>
    </source>
</evidence>
<evidence type="ECO:0000256" key="12">
    <source>
        <dbReference type="ARBA" id="ARBA00041398"/>
    </source>
</evidence>
<feature type="domain" description="Alpha-D-phosphohexomutase alpha/beta/alpha" evidence="18">
    <location>
        <begin position="326"/>
        <end position="453"/>
    </location>
</feature>
<dbReference type="SUPFAM" id="SSF53738">
    <property type="entry name" value="Phosphoglucomutase, first 3 domains"/>
    <property type="match status" value="3"/>
</dbReference>
<dbReference type="STRING" id="142842.SAMN02745118_02584"/>
<sequence>MSYQERYQQWLQSDYFDEETKDELQSIADNQKEIEDRFYTDLEFGTGGLRGIIGAGTNRINKYTIRKATQGLANYILNQGDQAKKQGVSIAHDSRFKSREFALEAASVLNGNGIKTYLFNELKPTPELSFAVRELKAIAGIVITASHNPPEYNGYKVYWSDGGQIVPKRAEKIITEIKEIKDFSKVKRIERDEAEEKDLFKIISDEIEDKYIAKIKKLVINPEIISKIDDNFNIIYTPLHGSGNKPVRRSLKEIGFSNVRVVEEQEEPDPNFSTVDYPNPEAIEVFDLALDMAEKEDADLIMGTDPDADRLGILIKDENEGYISLTGNQIGVLLANYILFQKQTKGNLTDNGIIVKTIVTTEMVRKIAIDYGVELVDTLTGFKFIGEKIREFEERGEKDFILGFEESYGYLVDTFVRDKDAVIAAALVAEMTAYYKEQGLTLKGQLTRLMDKYGYYLEDLESIVLKGKTGQEKIEKILSTLRDQNPEEIANKTVTRVKDYLTGKDYDLEGNKEAELDLPEANVLQFTLEDNSVITVRPSGTEPKVKMYLTVAGDSQEDSENKLERLKGEFLNMVQEIIN</sequence>
<keyword evidence="9 14" id="KW-0460">Magnesium</keyword>
<reference evidence="20" key="1">
    <citation type="submission" date="2017-02" db="EMBL/GenBank/DDBJ databases">
        <authorList>
            <person name="Varghese N."/>
            <person name="Submissions S."/>
        </authorList>
    </citation>
    <scope>NUCLEOTIDE SEQUENCE [LARGE SCALE GENOMIC DNA]</scope>
    <source>
        <strain evidence="20">ATCC BAA-73</strain>
    </source>
</reference>
<feature type="domain" description="Alpha-D-phosphohexomutase alpha/beta/alpha" evidence="16">
    <location>
        <begin position="43"/>
        <end position="181"/>
    </location>
</feature>